<dbReference type="Gene3D" id="1.10.3210.10">
    <property type="entry name" value="Hypothetical protein af1432"/>
    <property type="match status" value="1"/>
</dbReference>
<keyword evidence="3" id="KW-1185">Reference proteome</keyword>
<comment type="caution">
    <text evidence="2">The sequence shown here is derived from an EMBL/GenBank/DDBJ whole genome shotgun (WGS) entry which is preliminary data.</text>
</comment>
<evidence type="ECO:0000259" key="1">
    <source>
        <dbReference type="PROSITE" id="PS51831"/>
    </source>
</evidence>
<sequence length="160" mass="18111">MERVDRIIKHEIFIGELKKLSRLEADRIYCRHDIDHLLSVARVAYITALEEEIPVKKNRIYAAALLHDIGRAAQYETGVPHDRAGALLAEQILIDCGFDGEERQEILDAILNHRSGEAGGESALGKLICVADKKSRACFACRAQDTCNWPMEQKNYHVKR</sequence>
<dbReference type="AlphaFoldDB" id="A0AAP4EZ99"/>
<proteinExistence type="predicted"/>
<dbReference type="RefSeq" id="WP_283231273.1">
    <property type="nucleotide sequence ID" value="NZ_JASGBQ010000019.1"/>
</dbReference>
<dbReference type="PROSITE" id="PS51831">
    <property type="entry name" value="HD"/>
    <property type="match status" value="1"/>
</dbReference>
<dbReference type="SMART" id="SM00471">
    <property type="entry name" value="HDc"/>
    <property type="match status" value="1"/>
</dbReference>
<dbReference type="InterPro" id="IPR006674">
    <property type="entry name" value="HD_domain"/>
</dbReference>
<dbReference type="InterPro" id="IPR006675">
    <property type="entry name" value="HDIG_dom"/>
</dbReference>
<dbReference type="Proteomes" id="UP001300383">
    <property type="component" value="Unassembled WGS sequence"/>
</dbReference>
<evidence type="ECO:0000313" key="3">
    <source>
        <dbReference type="Proteomes" id="UP001300383"/>
    </source>
</evidence>
<evidence type="ECO:0000313" key="2">
    <source>
        <dbReference type="EMBL" id="MDI9242831.1"/>
    </source>
</evidence>
<dbReference type="NCBIfam" id="TIGR00277">
    <property type="entry name" value="HDIG"/>
    <property type="match status" value="1"/>
</dbReference>
<protein>
    <submittedName>
        <fullName evidence="2">HD domain-containing protein</fullName>
    </submittedName>
</protein>
<dbReference type="SUPFAM" id="SSF109604">
    <property type="entry name" value="HD-domain/PDEase-like"/>
    <property type="match status" value="1"/>
</dbReference>
<gene>
    <name evidence="2" type="ORF">QJ036_10170</name>
</gene>
<reference evidence="2 3" key="1">
    <citation type="submission" date="2023-05" db="EMBL/GenBank/DDBJ databases">
        <title>[ruminococcus] sp. nov., isolated from a pig farm feces dump.</title>
        <authorList>
            <person name="Chang Y.-H."/>
        </authorList>
    </citation>
    <scope>NUCLEOTIDE SEQUENCE [LARGE SCALE GENOMIC DNA]</scope>
    <source>
        <strain evidence="2 3">YH-rum2234</strain>
    </source>
</reference>
<dbReference type="EMBL" id="JASGBQ010000019">
    <property type="protein sequence ID" value="MDI9242831.1"/>
    <property type="molecule type" value="Genomic_DNA"/>
</dbReference>
<dbReference type="InterPro" id="IPR003607">
    <property type="entry name" value="HD/PDEase_dom"/>
</dbReference>
<accession>A0AAP4EZ99</accession>
<name>A0AAP4EZ99_9FIRM</name>
<dbReference type="Pfam" id="PF01966">
    <property type="entry name" value="HD"/>
    <property type="match status" value="1"/>
</dbReference>
<feature type="domain" description="HD" evidence="1">
    <location>
        <begin position="33"/>
        <end position="137"/>
    </location>
</feature>
<organism evidence="2 3">
    <name type="scientific">Fusibacillus kribbianus</name>
    <dbReference type="NCBI Taxonomy" id="3044208"/>
    <lineage>
        <taxon>Bacteria</taxon>
        <taxon>Bacillati</taxon>
        <taxon>Bacillota</taxon>
        <taxon>Clostridia</taxon>
        <taxon>Lachnospirales</taxon>
        <taxon>Lachnospiraceae</taxon>
        <taxon>Fusibacillus</taxon>
    </lineage>
</organism>